<evidence type="ECO:0000256" key="3">
    <source>
        <dbReference type="ARBA" id="ARBA00022801"/>
    </source>
</evidence>
<evidence type="ECO:0000256" key="1">
    <source>
        <dbReference type="ARBA" id="ARBA00011073"/>
    </source>
</evidence>
<keyword evidence="3" id="KW-0378">Hydrolase</keyword>
<evidence type="ECO:0000256" key="6">
    <source>
        <dbReference type="ARBA" id="ARBA00023619"/>
    </source>
</evidence>
<dbReference type="OrthoDB" id="206201at2759"/>
<sequence>MTCYSKGKKRAPERSYRYRPKAGERVHVYVVDSGIRTSHRDFGGRAVPTLEAKNAGITVVNAAGMHGTGNVGPDACHHTPSYLQDVITVGATTRDDARANFSQVGQCVDLLAPGAAVRSAGISSDHAETTLSGTSPAAAYAAGAAALLLAEKPDLSPEEVKQALIRRATVGRVSNLGGAPDRLVNSLGGVPKVPNWAEEPEGMWSLVDGGVDRECGGSSAVTKGA</sequence>
<evidence type="ECO:0000313" key="9">
    <source>
        <dbReference type="EMBL" id="OLP76220.1"/>
    </source>
</evidence>
<evidence type="ECO:0000256" key="4">
    <source>
        <dbReference type="ARBA" id="ARBA00022825"/>
    </source>
</evidence>
<proteinExistence type="inferred from homology"/>
<keyword evidence="2" id="KW-0645">Protease</keyword>
<dbReference type="Gene3D" id="3.40.50.200">
    <property type="entry name" value="Peptidase S8/S53 domain"/>
    <property type="match status" value="2"/>
</dbReference>
<dbReference type="GO" id="GO:0004252">
    <property type="term" value="F:serine-type endopeptidase activity"/>
    <property type="evidence" value="ECO:0007669"/>
    <property type="project" value="UniProtKB-EC"/>
</dbReference>
<gene>
    <name evidence="9" type="primary">pstI</name>
    <name evidence="9" type="ORF">AK812_SmicGene43876</name>
</gene>
<organism evidence="9 10">
    <name type="scientific">Symbiodinium microadriaticum</name>
    <name type="common">Dinoflagellate</name>
    <name type="synonym">Zooxanthella microadriatica</name>
    <dbReference type="NCBI Taxonomy" id="2951"/>
    <lineage>
        <taxon>Eukaryota</taxon>
        <taxon>Sar</taxon>
        <taxon>Alveolata</taxon>
        <taxon>Dinophyceae</taxon>
        <taxon>Suessiales</taxon>
        <taxon>Symbiodiniaceae</taxon>
        <taxon>Symbiodinium</taxon>
    </lineage>
</organism>
<dbReference type="InterPro" id="IPR050131">
    <property type="entry name" value="Peptidase_S8_subtilisin-like"/>
</dbReference>
<dbReference type="EC" id="3.4.21.62" evidence="6"/>
<dbReference type="PANTHER" id="PTHR43806">
    <property type="entry name" value="PEPTIDASE S8"/>
    <property type="match status" value="1"/>
</dbReference>
<comment type="caution">
    <text evidence="9">The sequence shown here is derived from an EMBL/GenBank/DDBJ whole genome shotgun (WGS) entry which is preliminary data.</text>
</comment>
<dbReference type="GO" id="GO:0005615">
    <property type="term" value="C:extracellular space"/>
    <property type="evidence" value="ECO:0007669"/>
    <property type="project" value="TreeGrafter"/>
</dbReference>
<dbReference type="GO" id="GO:0006508">
    <property type="term" value="P:proteolysis"/>
    <property type="evidence" value="ECO:0007669"/>
    <property type="project" value="UniProtKB-KW"/>
</dbReference>
<name>A0A1Q9C045_SYMMI</name>
<feature type="domain" description="Peptidase S8/S53" evidence="8">
    <location>
        <begin position="52"/>
        <end position="174"/>
    </location>
</feature>
<dbReference type="PANTHER" id="PTHR43806:SF11">
    <property type="entry name" value="CEREVISIN-RELATED"/>
    <property type="match status" value="1"/>
</dbReference>
<dbReference type="PROSITE" id="PS00136">
    <property type="entry name" value="SUBTILASE_ASP"/>
    <property type="match status" value="1"/>
</dbReference>
<comment type="catalytic activity">
    <reaction evidence="5">
        <text>Hydrolysis of proteins with broad specificity for peptide bonds, and a preference for a large uncharged residue in P1. Hydrolyzes peptide amides.</text>
        <dbReference type="EC" id="3.4.21.62"/>
    </reaction>
</comment>
<dbReference type="InterPro" id="IPR036852">
    <property type="entry name" value="Peptidase_S8/S53_dom_sf"/>
</dbReference>
<evidence type="ECO:0000256" key="2">
    <source>
        <dbReference type="ARBA" id="ARBA00022670"/>
    </source>
</evidence>
<evidence type="ECO:0000256" key="5">
    <source>
        <dbReference type="ARBA" id="ARBA00023529"/>
    </source>
</evidence>
<evidence type="ECO:0000259" key="8">
    <source>
        <dbReference type="Pfam" id="PF00082"/>
    </source>
</evidence>
<evidence type="ECO:0000313" key="10">
    <source>
        <dbReference type="Proteomes" id="UP000186817"/>
    </source>
</evidence>
<evidence type="ECO:0000256" key="7">
    <source>
        <dbReference type="PROSITE-ProRule" id="PRU01240"/>
    </source>
</evidence>
<dbReference type="Proteomes" id="UP000186817">
    <property type="component" value="Unassembled WGS sequence"/>
</dbReference>
<accession>A0A1Q9C045</accession>
<dbReference type="EMBL" id="LSRX01002098">
    <property type="protein sequence ID" value="OLP76220.1"/>
    <property type="molecule type" value="Genomic_DNA"/>
</dbReference>
<comment type="similarity">
    <text evidence="1 7">Belongs to the peptidase S8 family.</text>
</comment>
<dbReference type="PROSITE" id="PS51892">
    <property type="entry name" value="SUBTILASE"/>
    <property type="match status" value="1"/>
</dbReference>
<reference evidence="9 10" key="1">
    <citation type="submission" date="2016-02" db="EMBL/GenBank/DDBJ databases">
        <title>Genome analysis of coral dinoflagellate symbionts highlights evolutionary adaptations to a symbiotic lifestyle.</title>
        <authorList>
            <person name="Aranda M."/>
            <person name="Li Y."/>
            <person name="Liew Y.J."/>
            <person name="Baumgarten S."/>
            <person name="Simakov O."/>
            <person name="Wilson M."/>
            <person name="Piel J."/>
            <person name="Ashoor H."/>
            <person name="Bougouffa S."/>
            <person name="Bajic V.B."/>
            <person name="Ryu T."/>
            <person name="Ravasi T."/>
            <person name="Bayer T."/>
            <person name="Micklem G."/>
            <person name="Kim H."/>
            <person name="Bhak J."/>
            <person name="Lajeunesse T.C."/>
            <person name="Voolstra C.R."/>
        </authorList>
    </citation>
    <scope>NUCLEOTIDE SEQUENCE [LARGE SCALE GENOMIC DNA]</scope>
    <source>
        <strain evidence="9 10">CCMP2467</strain>
    </source>
</reference>
<dbReference type="InterPro" id="IPR023827">
    <property type="entry name" value="Peptidase_S8_Asp-AS"/>
</dbReference>
<dbReference type="SUPFAM" id="SSF52743">
    <property type="entry name" value="Subtilisin-like"/>
    <property type="match status" value="1"/>
</dbReference>
<dbReference type="Pfam" id="PF00082">
    <property type="entry name" value="Peptidase_S8"/>
    <property type="match status" value="1"/>
</dbReference>
<protein>
    <recommendedName>
        <fullName evidence="6">subtilisin</fullName>
        <ecNumber evidence="6">3.4.21.62</ecNumber>
    </recommendedName>
</protein>
<dbReference type="InterPro" id="IPR000209">
    <property type="entry name" value="Peptidase_S8/S53_dom"/>
</dbReference>
<keyword evidence="4" id="KW-0720">Serine protease</keyword>
<keyword evidence="10" id="KW-1185">Reference proteome</keyword>
<comment type="caution">
    <text evidence="7">Lacks conserved residue(s) required for the propagation of feature annotation.</text>
</comment>
<dbReference type="AlphaFoldDB" id="A0A1Q9C045"/>